<dbReference type="GO" id="GO:0009570">
    <property type="term" value="C:chloroplast stroma"/>
    <property type="evidence" value="ECO:0007669"/>
    <property type="project" value="TreeGrafter"/>
</dbReference>
<proteinExistence type="predicted"/>
<dbReference type="GO" id="GO:0050661">
    <property type="term" value="F:NADP binding"/>
    <property type="evidence" value="ECO:0007669"/>
    <property type="project" value="InterPro"/>
</dbReference>
<dbReference type="PANTHER" id="PTHR23429:SF11">
    <property type="entry name" value="GLUCOSE-6-PHOSPHATE 1-DEHYDROGENASE 2, CHLOROPLASTIC"/>
    <property type="match status" value="1"/>
</dbReference>
<dbReference type="PANTHER" id="PTHR23429">
    <property type="entry name" value="GLUCOSE-6-PHOSPHATE 1-DEHYDROGENASE G6PD"/>
    <property type="match status" value="1"/>
</dbReference>
<evidence type="ECO:0000313" key="6">
    <source>
        <dbReference type="RefSeq" id="XP_018444512.1"/>
    </source>
</evidence>
<evidence type="ECO:0000256" key="3">
    <source>
        <dbReference type="ARBA" id="ARBA00023277"/>
    </source>
</evidence>
<keyword evidence="3" id="KW-0119">Carbohydrate metabolism</keyword>
<dbReference type="AlphaFoldDB" id="A0A6J0KAB1"/>
<dbReference type="InterPro" id="IPR036291">
    <property type="entry name" value="NAD(P)-bd_dom_sf"/>
</dbReference>
<evidence type="ECO:0000256" key="1">
    <source>
        <dbReference type="ARBA" id="ARBA00022526"/>
    </source>
</evidence>
<dbReference type="Gene3D" id="3.40.50.720">
    <property type="entry name" value="NAD(P)-binding Rossmann-like Domain"/>
    <property type="match status" value="1"/>
</dbReference>
<dbReference type="RefSeq" id="XP_018444512.1">
    <property type="nucleotide sequence ID" value="XM_018589010.2"/>
</dbReference>
<dbReference type="GO" id="GO:0004345">
    <property type="term" value="F:glucose-6-phosphate dehydrogenase activity"/>
    <property type="evidence" value="ECO:0007669"/>
    <property type="project" value="TreeGrafter"/>
</dbReference>
<keyword evidence="1" id="KW-0313">Glucose metabolism</keyword>
<reference evidence="6 7" key="2">
    <citation type="submission" date="2025-04" db="UniProtKB">
        <authorList>
            <consortium name="RefSeq"/>
        </authorList>
    </citation>
    <scope>IDENTIFICATION</scope>
    <source>
        <tissue evidence="6 7">Leaf</tissue>
    </source>
</reference>
<dbReference type="InterPro" id="IPR001282">
    <property type="entry name" value="G6P_DH"/>
</dbReference>
<name>A0A6J0KAB1_RAPSA</name>
<evidence type="ECO:0000259" key="4">
    <source>
        <dbReference type="Pfam" id="PF00479"/>
    </source>
</evidence>
<dbReference type="Pfam" id="PF00479">
    <property type="entry name" value="G6PD_N"/>
    <property type="match status" value="1"/>
</dbReference>
<dbReference type="GeneID" id="108816439"/>
<feature type="domain" description="Glucose-6-phosphate dehydrogenase NAD-binding" evidence="4">
    <location>
        <begin position="114"/>
        <end position="144"/>
    </location>
</feature>
<sequence length="183" mass="19930">MASLSSSLTYPSGYSVAFSPVNGIRHRSLSFLSASPKGLKADELCVRFQRKSGRTSVFMQDGAIVTNSDSTESSSSKSSLKGLKEEVLSVLSQEADKVGSESDGQNQSTVSITVVGTSGDLAKKKIFPALFALYYEDCLPEGFDEYMNLVLDEAEEVSLKKINRKPLGEFTKKQKSPTNNLYF</sequence>
<reference evidence="5" key="1">
    <citation type="journal article" date="2019" name="Database">
        <title>The radish genome database (RadishGD): an integrated information resource for radish genomics.</title>
        <authorList>
            <person name="Yu H.J."/>
            <person name="Baek S."/>
            <person name="Lee Y.J."/>
            <person name="Cho A."/>
            <person name="Mun J.H."/>
        </authorList>
    </citation>
    <scope>NUCLEOTIDE SEQUENCE [LARGE SCALE GENOMIC DNA]</scope>
    <source>
        <strain evidence="5">cv. WK10039</strain>
    </source>
</reference>
<protein>
    <submittedName>
        <fullName evidence="6 7">Glucose-6-phosphate 1-dehydrogenase 2, chloroplastic-like</fullName>
    </submittedName>
</protein>
<dbReference type="OrthoDB" id="1714737at2759"/>
<evidence type="ECO:0000313" key="5">
    <source>
        <dbReference type="Proteomes" id="UP000504610"/>
    </source>
</evidence>
<dbReference type="InterPro" id="IPR022674">
    <property type="entry name" value="G6P_DH_NAD-bd"/>
</dbReference>
<keyword evidence="5" id="KW-1185">Reference proteome</keyword>
<dbReference type="RefSeq" id="XP_018444513.1">
    <property type="nucleotide sequence ID" value="XM_018589011.2"/>
</dbReference>
<dbReference type="Proteomes" id="UP000504610">
    <property type="component" value="Chromosome 7"/>
</dbReference>
<evidence type="ECO:0000313" key="7">
    <source>
        <dbReference type="RefSeq" id="XP_018444513.1"/>
    </source>
</evidence>
<evidence type="ECO:0000256" key="2">
    <source>
        <dbReference type="ARBA" id="ARBA00022857"/>
    </source>
</evidence>
<organism evidence="5 7">
    <name type="scientific">Raphanus sativus</name>
    <name type="common">Radish</name>
    <name type="synonym">Raphanus raphanistrum var. sativus</name>
    <dbReference type="NCBI Taxonomy" id="3726"/>
    <lineage>
        <taxon>Eukaryota</taxon>
        <taxon>Viridiplantae</taxon>
        <taxon>Streptophyta</taxon>
        <taxon>Embryophyta</taxon>
        <taxon>Tracheophyta</taxon>
        <taxon>Spermatophyta</taxon>
        <taxon>Magnoliopsida</taxon>
        <taxon>eudicotyledons</taxon>
        <taxon>Gunneridae</taxon>
        <taxon>Pentapetalae</taxon>
        <taxon>rosids</taxon>
        <taxon>malvids</taxon>
        <taxon>Brassicales</taxon>
        <taxon>Brassicaceae</taxon>
        <taxon>Brassiceae</taxon>
        <taxon>Raphanus</taxon>
    </lineage>
</organism>
<dbReference type="KEGG" id="rsz:108816439"/>
<keyword evidence="2" id="KW-0521">NADP</keyword>
<dbReference type="GO" id="GO:0006006">
    <property type="term" value="P:glucose metabolic process"/>
    <property type="evidence" value="ECO:0007669"/>
    <property type="project" value="UniProtKB-KW"/>
</dbReference>
<gene>
    <name evidence="6 7" type="primary">LOC108816439</name>
</gene>
<dbReference type="SUPFAM" id="SSF51735">
    <property type="entry name" value="NAD(P)-binding Rossmann-fold domains"/>
    <property type="match status" value="1"/>
</dbReference>
<accession>A0A6J0KAB1</accession>
<dbReference type="GO" id="GO:0009051">
    <property type="term" value="P:pentose-phosphate shunt, oxidative branch"/>
    <property type="evidence" value="ECO:0007669"/>
    <property type="project" value="TreeGrafter"/>
</dbReference>